<organism evidence="9 10">
    <name type="scientific">Acidocella aminolytica 101 = DSM 11237</name>
    <dbReference type="NCBI Taxonomy" id="1120923"/>
    <lineage>
        <taxon>Bacteria</taxon>
        <taxon>Pseudomonadati</taxon>
        <taxon>Pseudomonadota</taxon>
        <taxon>Alphaproteobacteria</taxon>
        <taxon>Acetobacterales</taxon>
        <taxon>Acidocellaceae</taxon>
        <taxon>Acidocella</taxon>
    </lineage>
</organism>
<keyword evidence="6" id="KW-0472">Membrane</keyword>
<name>A0A0D6PCY0_9PROT</name>
<evidence type="ECO:0000313" key="9">
    <source>
        <dbReference type="EMBL" id="GAN78709.1"/>
    </source>
</evidence>
<accession>A0A0D6PCY0</accession>
<dbReference type="SUPFAM" id="SSF56935">
    <property type="entry name" value="Porins"/>
    <property type="match status" value="1"/>
</dbReference>
<evidence type="ECO:0000256" key="7">
    <source>
        <dbReference type="ARBA" id="ARBA00023237"/>
    </source>
</evidence>
<evidence type="ECO:0000256" key="2">
    <source>
        <dbReference type="ARBA" id="ARBA00008163"/>
    </source>
</evidence>
<evidence type="ECO:0000256" key="5">
    <source>
        <dbReference type="ARBA" id="ARBA00022729"/>
    </source>
</evidence>
<dbReference type="Gene3D" id="2.40.160.60">
    <property type="entry name" value="Outer membrane protein transport protein (OMPP1/FadL/TodX)"/>
    <property type="match status" value="1"/>
</dbReference>
<keyword evidence="7" id="KW-0998">Cell outer membrane</keyword>
<dbReference type="PANTHER" id="PTHR35093:SF3">
    <property type="entry name" value="LONG-CHAIN FATTY ACID TRANSPORT PROTEIN"/>
    <property type="match status" value="1"/>
</dbReference>
<dbReference type="EMBL" id="BANC01000006">
    <property type="protein sequence ID" value="GAN78709.1"/>
    <property type="molecule type" value="Genomic_DNA"/>
</dbReference>
<comment type="similarity">
    <text evidence="2">Belongs to the OmpP1/FadL family.</text>
</comment>
<comment type="caution">
    <text evidence="9">The sequence shown here is derived from an EMBL/GenBank/DDBJ whole genome shotgun (WGS) entry which is preliminary data.</text>
</comment>
<feature type="chain" id="PRO_5030005915" evidence="8">
    <location>
        <begin position="32"/>
        <end position="440"/>
    </location>
</feature>
<reference evidence="9 10" key="1">
    <citation type="submission" date="2012-11" db="EMBL/GenBank/DDBJ databases">
        <title>Whole genome sequence of Acidocella aminolytica 101 = DSM 11237.</title>
        <authorList>
            <person name="Azuma Y."/>
            <person name="Higashiura N."/>
            <person name="Hirakawa H."/>
            <person name="Matsushita K."/>
        </authorList>
    </citation>
    <scope>NUCLEOTIDE SEQUENCE [LARGE SCALE GENOMIC DNA]</scope>
    <source>
        <strain evidence="10">101 / DSM 11237</strain>
    </source>
</reference>
<dbReference type="Proteomes" id="UP000032668">
    <property type="component" value="Unassembled WGS sequence"/>
</dbReference>
<dbReference type="OrthoDB" id="19849at2"/>
<evidence type="ECO:0000256" key="6">
    <source>
        <dbReference type="ARBA" id="ARBA00023136"/>
    </source>
</evidence>
<evidence type="ECO:0000256" key="3">
    <source>
        <dbReference type="ARBA" id="ARBA00022452"/>
    </source>
</evidence>
<evidence type="ECO:0000256" key="4">
    <source>
        <dbReference type="ARBA" id="ARBA00022692"/>
    </source>
</evidence>
<comment type="subcellular location">
    <subcellularLocation>
        <location evidence="1">Cell outer membrane</location>
        <topology evidence="1">Multi-pass membrane protein</topology>
    </subcellularLocation>
</comment>
<dbReference type="GO" id="GO:0015483">
    <property type="term" value="F:long-chain fatty acid transporting porin activity"/>
    <property type="evidence" value="ECO:0007669"/>
    <property type="project" value="TreeGrafter"/>
</dbReference>
<feature type="signal peptide" evidence="8">
    <location>
        <begin position="1"/>
        <end position="31"/>
    </location>
</feature>
<keyword evidence="5 8" id="KW-0732">Signal</keyword>
<protein>
    <submittedName>
        <fullName evidence="9">Aromatic hydrocarbon degradation membrane protein</fullName>
    </submittedName>
</protein>
<keyword evidence="10" id="KW-1185">Reference proteome</keyword>
<dbReference type="PANTHER" id="PTHR35093">
    <property type="entry name" value="OUTER MEMBRANE PROTEIN NMB0088-RELATED"/>
    <property type="match status" value="1"/>
</dbReference>
<evidence type="ECO:0000256" key="8">
    <source>
        <dbReference type="SAM" id="SignalP"/>
    </source>
</evidence>
<gene>
    <name evidence="9" type="ORF">Aam_006_023</name>
</gene>
<keyword evidence="3" id="KW-1134">Transmembrane beta strand</keyword>
<dbReference type="GO" id="GO:0009279">
    <property type="term" value="C:cell outer membrane"/>
    <property type="evidence" value="ECO:0007669"/>
    <property type="project" value="UniProtKB-SubCell"/>
</dbReference>
<dbReference type="RefSeq" id="WP_048877202.1">
    <property type="nucleotide sequence ID" value="NZ_BANC01000006.1"/>
</dbReference>
<dbReference type="STRING" id="1120923.SAMN02746095_00217"/>
<dbReference type="AlphaFoldDB" id="A0A0D6PCY0"/>
<keyword evidence="4" id="KW-0812">Transmembrane</keyword>
<sequence>MKKTASQKAKLLAATACGALSAFAFTQSAHASGFGLREGAADWLGNAFVGGEAKAYDASTAWTNPAGMALLNQNEVEGNISYISPSATFSGYNTNPLTGGTVSGTQGGNAVTPAASGALFGVFALAPDWRLGFSVTNPYGERTSYPGDFVGRYQSLVSSITAVDFGIALSYKFNNHISVGGGPVVEYFDARLTQALNIPTLSALTGQDPIADVHGSNVGVGYNIGALYRFNNVTRIGIDYHSRIRHSISGTQSISVPAIYSALSPSTAALLAEGNSSATTSITLPDSVGIGIYHQITPAWAVMGSLQWTHWALFNSLHVTPTNGSPSTVINENWRNTWFAGIGTNYQLTDKIMLQAGFAYDQSPVTDSNRTSRVPDANHYDLGFGAKYKLTPTTSFDLAYGHVFTPGGSIHSTASTTSGTLIGNYSASDNSITAGMTMKF</sequence>
<proteinExistence type="inferred from homology"/>
<dbReference type="InterPro" id="IPR005017">
    <property type="entry name" value="OMPP1/FadL/TodX"/>
</dbReference>
<evidence type="ECO:0000256" key="1">
    <source>
        <dbReference type="ARBA" id="ARBA00004571"/>
    </source>
</evidence>
<evidence type="ECO:0000313" key="10">
    <source>
        <dbReference type="Proteomes" id="UP000032668"/>
    </source>
</evidence>
<dbReference type="Pfam" id="PF03349">
    <property type="entry name" value="Toluene_X"/>
    <property type="match status" value="1"/>
</dbReference>